<protein>
    <submittedName>
        <fullName evidence="1">Uncharacterized protein</fullName>
    </submittedName>
</protein>
<sequence length="260" mass="30536">MKEVYIIFIQNILEQQKQLNKSIENYKKLINKFPSGKLQCFKNGKHIKSYKVNGNLKKYIPTKESATIEKLALKKYYESCLDDCIKEKELLDRFIQDIQALPNTSQKLLATDSNYHTFLAKALIPDAWAGVSYEQNPYKREDLIHNTFSGMKVRSKSEEIIANILFTNHIPFRYEAPLTLNGSTMYPDFTIKNPKNNSYTYWEHLGLMDKKEYKDHAMEKISTYCDHNIIPDVNLILTYETQKHPLDSSWVQQLVMRNFM</sequence>
<dbReference type="KEGG" id="wcp:H9Q76_06105"/>
<name>A0A7G9FQL2_9FIRM</name>
<organism evidence="1 2">
    <name type="scientific">Wujia chipingensis</name>
    <dbReference type="NCBI Taxonomy" id="2763670"/>
    <lineage>
        <taxon>Bacteria</taxon>
        <taxon>Bacillati</taxon>
        <taxon>Bacillota</taxon>
        <taxon>Clostridia</taxon>
        <taxon>Lachnospirales</taxon>
        <taxon>Lachnospiraceae</taxon>
        <taxon>Wujia</taxon>
    </lineage>
</organism>
<dbReference type="EMBL" id="CP060632">
    <property type="protein sequence ID" value="QNM00844.1"/>
    <property type="molecule type" value="Genomic_DNA"/>
</dbReference>
<gene>
    <name evidence="1" type="ORF">H9Q76_06105</name>
</gene>
<dbReference type="RefSeq" id="WP_117780204.1">
    <property type="nucleotide sequence ID" value="NZ_CP060632.1"/>
</dbReference>
<evidence type="ECO:0000313" key="2">
    <source>
        <dbReference type="Proteomes" id="UP000515819"/>
    </source>
</evidence>
<proteinExistence type="predicted"/>
<dbReference type="Proteomes" id="UP000515819">
    <property type="component" value="Chromosome"/>
</dbReference>
<accession>A0A7G9FQL2</accession>
<dbReference type="AlphaFoldDB" id="A0A7G9FQL2"/>
<evidence type="ECO:0000313" key="1">
    <source>
        <dbReference type="EMBL" id="QNM00844.1"/>
    </source>
</evidence>
<keyword evidence="2" id="KW-1185">Reference proteome</keyword>
<dbReference type="Gene3D" id="3.40.91.30">
    <property type="match status" value="1"/>
</dbReference>
<reference evidence="1 2" key="1">
    <citation type="submission" date="2020-08" db="EMBL/GenBank/DDBJ databases">
        <authorList>
            <person name="Liu C."/>
            <person name="Sun Q."/>
        </authorList>
    </citation>
    <scope>NUCLEOTIDE SEQUENCE [LARGE SCALE GENOMIC DNA]</scope>
    <source>
        <strain evidence="1 2">NSJ-4</strain>
    </source>
</reference>